<organism evidence="8 9">
    <name type="scientific">Exserohilum turcicum (strain 28A)</name>
    <name type="common">Northern leaf blight fungus</name>
    <name type="synonym">Setosphaeria turcica</name>
    <dbReference type="NCBI Taxonomy" id="671987"/>
    <lineage>
        <taxon>Eukaryota</taxon>
        <taxon>Fungi</taxon>
        <taxon>Dikarya</taxon>
        <taxon>Ascomycota</taxon>
        <taxon>Pezizomycotina</taxon>
        <taxon>Dothideomycetes</taxon>
        <taxon>Pleosporomycetidae</taxon>
        <taxon>Pleosporales</taxon>
        <taxon>Pleosporineae</taxon>
        <taxon>Pleosporaceae</taxon>
        <taxon>Exserohilum</taxon>
    </lineage>
</organism>
<evidence type="ECO:0000256" key="3">
    <source>
        <dbReference type="ARBA" id="ARBA00022617"/>
    </source>
</evidence>
<evidence type="ECO:0008006" key="10">
    <source>
        <dbReference type="Google" id="ProtNLM"/>
    </source>
</evidence>
<dbReference type="InterPro" id="IPR002401">
    <property type="entry name" value="Cyt_P450_E_grp-I"/>
</dbReference>
<sequence>ALGHTLLSAIYNAYLNPLKKVPGSFLWSISPIPLLFMSWSDTPHKKILALHQKYGGVVRTSPNSVSCLHATAWKEVYGHRKLGQLENLKHPGFVAEVAAGIIGADTETHAHQRHLLAPAFSAQGMQRQEPLIRHHVDHLFRCFEEHRVEGRSIDLSKWFNFFSFDIIGDLSFGESFGNMERGEFHPWIATILDFFVAQHDMAHFRRAYPMIEAMVGPIVKFLAAKIITKHNMFMRTQVSKRLALEPSRPDFIDGMKPDYAHGKEGLSFEAICHNASIFVVAGSETTALALSGVTYLLCTHPEILAKLKEEIDSSFDSEEKITLLSAQRLKYLTAVIDETLRIYPAAVGSVPRLIQPYGEDIGGYFLPGGTVVDIWHWSMYHNPANFTHPEVFAPERWLGDPLFKDDKKVAFQPFSTGKRSCIGQNLANSEIKQIMARLVWKYNFELVDREWLEKPWLDQPVRASYVHPPLNVKLSLRPEKSESE</sequence>
<feature type="binding site" description="axial binding residue" evidence="6">
    <location>
        <position position="421"/>
    </location>
    <ligand>
        <name>heme</name>
        <dbReference type="ChEBI" id="CHEBI:30413"/>
    </ligand>
    <ligandPart>
        <name>Fe</name>
        <dbReference type="ChEBI" id="CHEBI:18248"/>
    </ligandPart>
</feature>
<keyword evidence="5 6" id="KW-0408">Iron</keyword>
<dbReference type="Pfam" id="PF00067">
    <property type="entry name" value="p450"/>
    <property type="match status" value="1"/>
</dbReference>
<proteinExistence type="inferred from homology"/>
<keyword evidence="7" id="KW-0503">Monooxygenase</keyword>
<dbReference type="InterPro" id="IPR017972">
    <property type="entry name" value="Cyt_P450_CS"/>
</dbReference>
<evidence type="ECO:0000313" key="9">
    <source>
        <dbReference type="Proteomes" id="UP000016935"/>
    </source>
</evidence>
<dbReference type="GO" id="GO:0020037">
    <property type="term" value="F:heme binding"/>
    <property type="evidence" value="ECO:0007669"/>
    <property type="project" value="InterPro"/>
</dbReference>
<dbReference type="OrthoDB" id="1470350at2759"/>
<evidence type="ECO:0000256" key="6">
    <source>
        <dbReference type="PIRSR" id="PIRSR602401-1"/>
    </source>
</evidence>
<evidence type="ECO:0000256" key="1">
    <source>
        <dbReference type="ARBA" id="ARBA00001971"/>
    </source>
</evidence>
<dbReference type="AlphaFoldDB" id="R0JQE9"/>
<gene>
    <name evidence="8" type="ORF">SETTUDRAFT_95258</name>
</gene>
<dbReference type="eggNOG" id="KOG0158">
    <property type="taxonomic scope" value="Eukaryota"/>
</dbReference>
<dbReference type="STRING" id="671987.R0JQE9"/>
<dbReference type="PRINTS" id="PR00385">
    <property type="entry name" value="P450"/>
</dbReference>
<comment type="similarity">
    <text evidence="2 7">Belongs to the cytochrome P450 family.</text>
</comment>
<keyword evidence="4 6" id="KW-0479">Metal-binding</keyword>
<evidence type="ECO:0000256" key="5">
    <source>
        <dbReference type="ARBA" id="ARBA00023004"/>
    </source>
</evidence>
<dbReference type="PANTHER" id="PTHR24305:SF210">
    <property type="entry name" value="CYTOCHROME P450 MONOOXYGENASE ASQL-RELATED"/>
    <property type="match status" value="1"/>
</dbReference>
<dbReference type="RefSeq" id="XP_008029127.1">
    <property type="nucleotide sequence ID" value="XM_008030936.1"/>
</dbReference>
<evidence type="ECO:0000256" key="7">
    <source>
        <dbReference type="RuleBase" id="RU000461"/>
    </source>
</evidence>
<dbReference type="PRINTS" id="PR00463">
    <property type="entry name" value="EP450I"/>
</dbReference>
<dbReference type="GO" id="GO:0004497">
    <property type="term" value="F:monooxygenase activity"/>
    <property type="evidence" value="ECO:0007669"/>
    <property type="project" value="UniProtKB-KW"/>
</dbReference>
<dbReference type="SUPFAM" id="SSF48264">
    <property type="entry name" value="Cytochrome P450"/>
    <property type="match status" value="1"/>
</dbReference>
<dbReference type="EMBL" id="KB908833">
    <property type="protein sequence ID" value="EOA83403.1"/>
    <property type="molecule type" value="Genomic_DNA"/>
</dbReference>
<comment type="cofactor">
    <cofactor evidence="1 6">
        <name>heme</name>
        <dbReference type="ChEBI" id="CHEBI:30413"/>
    </cofactor>
</comment>
<keyword evidence="7" id="KW-0560">Oxidoreductase</keyword>
<dbReference type="HOGENOM" id="CLU_001570_14_11_1"/>
<name>R0JQE9_EXST2</name>
<accession>R0JQE9</accession>
<evidence type="ECO:0000256" key="2">
    <source>
        <dbReference type="ARBA" id="ARBA00010617"/>
    </source>
</evidence>
<dbReference type="PANTHER" id="PTHR24305">
    <property type="entry name" value="CYTOCHROME P450"/>
    <property type="match status" value="1"/>
</dbReference>
<dbReference type="Proteomes" id="UP000016935">
    <property type="component" value="Unassembled WGS sequence"/>
</dbReference>
<reference evidence="8 9" key="2">
    <citation type="journal article" date="2013" name="PLoS Genet.">
        <title>Comparative genome structure, secondary metabolite, and effector coding capacity across Cochliobolus pathogens.</title>
        <authorList>
            <person name="Condon B.J."/>
            <person name="Leng Y."/>
            <person name="Wu D."/>
            <person name="Bushley K.E."/>
            <person name="Ohm R.A."/>
            <person name="Otillar R."/>
            <person name="Martin J."/>
            <person name="Schackwitz W."/>
            <person name="Grimwood J."/>
            <person name="MohdZainudin N."/>
            <person name="Xue C."/>
            <person name="Wang R."/>
            <person name="Manning V.A."/>
            <person name="Dhillon B."/>
            <person name="Tu Z.J."/>
            <person name="Steffenson B.J."/>
            <person name="Salamov A."/>
            <person name="Sun H."/>
            <person name="Lowry S."/>
            <person name="LaButti K."/>
            <person name="Han J."/>
            <person name="Copeland A."/>
            <person name="Lindquist E."/>
            <person name="Barry K."/>
            <person name="Schmutz J."/>
            <person name="Baker S.E."/>
            <person name="Ciuffetti L.M."/>
            <person name="Grigoriev I.V."/>
            <person name="Zhong S."/>
            <person name="Turgeon B.G."/>
        </authorList>
    </citation>
    <scope>NUCLEOTIDE SEQUENCE [LARGE SCALE GENOMIC DNA]</scope>
    <source>
        <strain evidence="9">28A</strain>
    </source>
</reference>
<evidence type="ECO:0000313" key="8">
    <source>
        <dbReference type="EMBL" id="EOA83403.1"/>
    </source>
</evidence>
<dbReference type="InterPro" id="IPR050121">
    <property type="entry name" value="Cytochrome_P450_monoxygenase"/>
</dbReference>
<dbReference type="Gene3D" id="1.10.630.10">
    <property type="entry name" value="Cytochrome P450"/>
    <property type="match status" value="1"/>
</dbReference>
<dbReference type="InterPro" id="IPR001128">
    <property type="entry name" value="Cyt_P450"/>
</dbReference>
<dbReference type="CDD" id="cd11058">
    <property type="entry name" value="CYP60B-like"/>
    <property type="match status" value="1"/>
</dbReference>
<evidence type="ECO:0000256" key="4">
    <source>
        <dbReference type="ARBA" id="ARBA00022723"/>
    </source>
</evidence>
<reference evidence="8 9" key="1">
    <citation type="journal article" date="2012" name="PLoS Pathog.">
        <title>Diverse lifestyles and strategies of plant pathogenesis encoded in the genomes of eighteen Dothideomycetes fungi.</title>
        <authorList>
            <person name="Ohm R.A."/>
            <person name="Feau N."/>
            <person name="Henrissat B."/>
            <person name="Schoch C.L."/>
            <person name="Horwitz B.A."/>
            <person name="Barry K.W."/>
            <person name="Condon B.J."/>
            <person name="Copeland A.C."/>
            <person name="Dhillon B."/>
            <person name="Glaser F."/>
            <person name="Hesse C.N."/>
            <person name="Kosti I."/>
            <person name="LaButti K."/>
            <person name="Lindquist E.A."/>
            <person name="Lucas S."/>
            <person name="Salamov A.A."/>
            <person name="Bradshaw R.E."/>
            <person name="Ciuffetti L."/>
            <person name="Hamelin R.C."/>
            <person name="Kema G.H.J."/>
            <person name="Lawrence C."/>
            <person name="Scott J.A."/>
            <person name="Spatafora J.W."/>
            <person name="Turgeon B.G."/>
            <person name="de Wit P.J.G.M."/>
            <person name="Zhong S."/>
            <person name="Goodwin S.B."/>
            <person name="Grigoriev I.V."/>
        </authorList>
    </citation>
    <scope>NUCLEOTIDE SEQUENCE [LARGE SCALE GENOMIC DNA]</scope>
    <source>
        <strain evidence="9">28A</strain>
    </source>
</reference>
<keyword evidence="3 6" id="KW-0349">Heme</keyword>
<dbReference type="PROSITE" id="PS00086">
    <property type="entry name" value="CYTOCHROME_P450"/>
    <property type="match status" value="1"/>
</dbReference>
<dbReference type="GeneID" id="19406151"/>
<protein>
    <recommendedName>
        <fullName evidence="10">Cytochrome P450</fullName>
    </recommendedName>
</protein>
<dbReference type="InterPro" id="IPR036396">
    <property type="entry name" value="Cyt_P450_sf"/>
</dbReference>
<dbReference type="GO" id="GO:0005506">
    <property type="term" value="F:iron ion binding"/>
    <property type="evidence" value="ECO:0007669"/>
    <property type="project" value="InterPro"/>
</dbReference>
<dbReference type="GO" id="GO:0016705">
    <property type="term" value="F:oxidoreductase activity, acting on paired donors, with incorporation or reduction of molecular oxygen"/>
    <property type="evidence" value="ECO:0007669"/>
    <property type="project" value="InterPro"/>
</dbReference>
<keyword evidence="9" id="KW-1185">Reference proteome</keyword>
<feature type="non-terminal residue" evidence="8">
    <location>
        <position position="1"/>
    </location>
</feature>